<dbReference type="Gene3D" id="2.170.270.10">
    <property type="entry name" value="SET domain"/>
    <property type="match status" value="1"/>
</dbReference>
<reference evidence="3" key="2">
    <citation type="journal article" date="2021" name="Microorganisms">
        <title>The Ever-Expanding Pseudomonas Genus: Description of 43 New Species and Partition of the Pseudomonas putida Group.</title>
        <authorList>
            <person name="Girard L."/>
            <person name="Lood C."/>
            <person name="Hofte M."/>
            <person name="Vandamme P."/>
            <person name="Rokni-Zadeh H."/>
            <person name="van Noort V."/>
            <person name="Lavigne R."/>
            <person name="De Mot R."/>
        </authorList>
    </citation>
    <scope>NUCLEOTIDE SEQUENCE</scope>
    <source>
        <strain evidence="3">OE 48.2</strain>
    </source>
</reference>
<feature type="domain" description="SET" evidence="2">
    <location>
        <begin position="1621"/>
        <end position="1749"/>
    </location>
</feature>
<feature type="compositionally biased region" description="Polar residues" evidence="1">
    <location>
        <begin position="1480"/>
        <end position="1497"/>
    </location>
</feature>
<dbReference type="KEGG" id="pze:HU754_008225"/>
<dbReference type="PROSITE" id="PS50280">
    <property type="entry name" value="SET"/>
    <property type="match status" value="1"/>
</dbReference>
<dbReference type="InterPro" id="IPR046341">
    <property type="entry name" value="SET_dom_sf"/>
</dbReference>
<dbReference type="SUPFAM" id="SSF82199">
    <property type="entry name" value="SET domain"/>
    <property type="match status" value="1"/>
</dbReference>
<gene>
    <name evidence="3" type="ORF">HU754_008225</name>
</gene>
<dbReference type="Proteomes" id="UP000627092">
    <property type="component" value="Chromosome"/>
</dbReference>
<protein>
    <submittedName>
        <fullName evidence="3">SET domain-containing protein</fullName>
    </submittedName>
</protein>
<reference evidence="3" key="1">
    <citation type="journal article" date="2020" name="Microorganisms">
        <title>Reliable Identification of Environmental Pseudomonas Isolates Using the rpoD Gene.</title>
        <authorList>
            <consortium name="The Broad Institute Genome Sequencing Platform"/>
            <person name="Girard L."/>
            <person name="Lood C."/>
            <person name="Rokni-Zadeh H."/>
            <person name="van Noort V."/>
            <person name="Lavigne R."/>
            <person name="De Mot R."/>
        </authorList>
    </citation>
    <scope>NUCLEOTIDE SEQUENCE</scope>
    <source>
        <strain evidence="3">OE 48.2</strain>
    </source>
</reference>
<evidence type="ECO:0000313" key="4">
    <source>
        <dbReference type="Proteomes" id="UP000627092"/>
    </source>
</evidence>
<dbReference type="InterPro" id="IPR001214">
    <property type="entry name" value="SET_dom"/>
</dbReference>
<evidence type="ECO:0000259" key="2">
    <source>
        <dbReference type="PROSITE" id="PS50280"/>
    </source>
</evidence>
<sequence>MTGNTLVLTPSQTQRLSPDDQSTPGPDDIDSPATPLANLGGALSWPIPLSADEQRRLRLITMSHAHHLGDQPLVMQIKGGVLEFLRYDHPIPENVTDDPAKMLDALLRSPQGQLMGKTLQQRMQGIDSDSSVMDYLLAGIALQMDPESITAPLRNKTAGFDLASNRHCGRHASAVIDDLAEHLSREGRTSAALAKTGAYLLLGRSAPQFLIADIPRNVKVGSLAWANLTMAAMAIEAQTPGKVPGLTFAQVMSKAESARRADPASTQRIQTAVLRDWAVTNEIILKRNDDAYTDGQLETIRATFNQELEERLAAARILDKALPTRKEIALALLIERFSDLGTLFEVKALHTDTYRGESGQTGFSGIHSLLDYAMMDLPNPRPLASSDTRLPLEALNNNPTFGVREAFDRQFARSILDKKAAVNTTIRHMISLLPLEDKKNFGFGKVSFFQQGSFVSDGFFNHTPCPNEPGLLIRTELSGTFQAYEININKDTIERTALHKAKQQESREANKYFTTKELVPREAANELGRELALSESLVSSFSSARSRAIADAFVQHLDLDDLAIKELARGQTPMDEYYRPKPLGEFLLNLIPFRSAIVNFQKGNYGEAVFDLTVDVFGFLTAGVATAGKLIRIGRTALSTGAKALKTAHVIGVATIDVLNPVGGLSDLARLVGTGGLYLLSRGAKAVNRLRGTADSYDVLKALSKQYDAAATGTVKVTGQTVEGAAVLKSGQWYSFDADTMRPYGSPLEEFAVATQAVAGEVLAAHIDGWDELSHTLFSRYSVPDSRIAGLSRNSQGVYVAADGHLSHIRHTDGSGTTAVYEVRQVTRTEDGVVRARVYHDNRQTSLLVQHLQGDQWQRLGLFGGGQITADHLRAWEALPQAEQKRLTIRGFARQNGVSAKTFAYYVEPEGQLSAAGLLMRNRPANTPFNKVTHVHVRDWQTMTQPARDAMTMEGFAGHHHLNPISFKTYVRADGLGPAGETLLNRTAGSSYNAITDDHLRTWKGLFEKPDNSVTPQEFIREHGLSPNSWRHHVKVDGTLKDETVQRLDQARQTSAVPVAATPARLPARVPGGLEEKITAEHLLNWEAVSRNRQGNTSRADFARQHNLSQTTFEYYVQPDGQLSATGAIVRNRPANTPFNKVTQTHIDHWQNMTQIARDAMTMVGFAGHHHLHPGTFKSFVRRNGSLGPAGIALLNRATGTAYNAITDDHLREWSRQFGQPDNLVTAAEFVSQHGFSPTSWHAQVRANGSLRDATAQRLYPAGHDVALLASAPQKPDASASLPAHLPSRRSELITAEHLLAWEALPRAERLSLTREGFSRQKGLSGKTFAYYVEPDGQLSAAGMIVRERPAGTPVNQVTVAHIRDWQAMTQPLRDAMTMEGFAGLHHLHPGLFKSIVRQNGSLAPAGEAMLNRAAGVAYNSIRDEHLSQWKMLFEKSGNTVTVEEFVRQHGLSPNSWRRLVRANGLLKDTAVRRLEHAGRNTTLSPAPQQIETSSGQKRPAQESVDPTQPKKSADTPQNSEQAPGPSSDILPVAIKVETGTSSSLPHQVDNTLPILQDPKNPRLSLTDALEGPIDDIRIAHWNGLLDGLDNASKKNVSSQIKESIKDWLRTEGQHQSRFDQTLEVFTALDDGGPNRGASVWARRDIAKFEVLGPYAGKFHESDASLFQEIRKQGSRAVLTYLFGTRSGNRSVSGLHTGNTLSLINTSQLGNEPAWKSNNVISIAAGKNLTFYVALEDISKGDELLMDYGLLYQPVPDIAVKQDPGR</sequence>
<name>A0A9E6TD60_9PSED</name>
<dbReference type="Pfam" id="PF00856">
    <property type="entry name" value="SET"/>
    <property type="match status" value="1"/>
</dbReference>
<evidence type="ECO:0000256" key="1">
    <source>
        <dbReference type="SAM" id="MobiDB-lite"/>
    </source>
</evidence>
<feature type="region of interest" description="Disordered" evidence="1">
    <location>
        <begin position="1"/>
        <end position="37"/>
    </location>
</feature>
<evidence type="ECO:0000313" key="3">
    <source>
        <dbReference type="EMBL" id="QXI13388.1"/>
    </source>
</evidence>
<organism evidence="3 4">
    <name type="scientific">Pseudomonas zeae</name>
    <dbReference type="NCBI Taxonomy" id="2745510"/>
    <lineage>
        <taxon>Bacteria</taxon>
        <taxon>Pseudomonadati</taxon>
        <taxon>Pseudomonadota</taxon>
        <taxon>Gammaproteobacteria</taxon>
        <taxon>Pseudomonadales</taxon>
        <taxon>Pseudomonadaceae</taxon>
        <taxon>Pseudomonas</taxon>
    </lineage>
</organism>
<dbReference type="RefSeq" id="WP_186622663.1">
    <property type="nucleotide sequence ID" value="NZ_CP077090.1"/>
</dbReference>
<accession>A0A9E6TD60</accession>
<feature type="region of interest" description="Disordered" evidence="1">
    <location>
        <begin position="1477"/>
        <end position="1530"/>
    </location>
</feature>
<proteinExistence type="predicted"/>
<dbReference type="EMBL" id="CP077090">
    <property type="protein sequence ID" value="QXI13388.1"/>
    <property type="molecule type" value="Genomic_DNA"/>
</dbReference>
<feature type="compositionally biased region" description="Polar residues" evidence="1">
    <location>
        <begin position="1505"/>
        <end position="1522"/>
    </location>
</feature>
<feature type="compositionally biased region" description="Polar residues" evidence="1">
    <location>
        <begin position="1"/>
        <end position="24"/>
    </location>
</feature>